<evidence type="ECO:0008006" key="4">
    <source>
        <dbReference type="Google" id="ProtNLM"/>
    </source>
</evidence>
<dbReference type="SUPFAM" id="SSF53590">
    <property type="entry name" value="Nucleoside hydrolase"/>
    <property type="match status" value="1"/>
</dbReference>
<dbReference type="GO" id="GO:0016799">
    <property type="term" value="F:hydrolase activity, hydrolyzing N-glycosyl compounds"/>
    <property type="evidence" value="ECO:0007669"/>
    <property type="project" value="InterPro"/>
</dbReference>
<dbReference type="Gene3D" id="3.90.245.10">
    <property type="entry name" value="Ribonucleoside hydrolase-like"/>
    <property type="match status" value="1"/>
</dbReference>
<keyword evidence="1" id="KW-0732">Signal</keyword>
<accession>A0AB34K983</accession>
<evidence type="ECO:0000313" key="2">
    <source>
        <dbReference type="EMBL" id="KAL1529742.1"/>
    </source>
</evidence>
<evidence type="ECO:0000256" key="1">
    <source>
        <dbReference type="SAM" id="SignalP"/>
    </source>
</evidence>
<keyword evidence="3" id="KW-1185">Reference proteome</keyword>
<organism evidence="2 3">
    <name type="scientific">Prymnesium parvum</name>
    <name type="common">Toxic golden alga</name>
    <dbReference type="NCBI Taxonomy" id="97485"/>
    <lineage>
        <taxon>Eukaryota</taxon>
        <taxon>Haptista</taxon>
        <taxon>Haptophyta</taxon>
        <taxon>Prymnesiophyceae</taxon>
        <taxon>Prymnesiales</taxon>
        <taxon>Prymnesiaceae</taxon>
        <taxon>Prymnesium</taxon>
    </lineage>
</organism>
<feature type="signal peptide" evidence="1">
    <location>
        <begin position="1"/>
        <end position="23"/>
    </location>
</feature>
<evidence type="ECO:0000313" key="3">
    <source>
        <dbReference type="Proteomes" id="UP001515480"/>
    </source>
</evidence>
<dbReference type="EMBL" id="JBGBPQ010000001">
    <property type="protein sequence ID" value="KAL1529742.1"/>
    <property type="molecule type" value="Genomic_DNA"/>
</dbReference>
<protein>
    <recommendedName>
        <fullName evidence="4">Inosine/uridine-preferring nucleoside hydrolase domain-containing protein</fullName>
    </recommendedName>
</protein>
<dbReference type="Proteomes" id="UP001515480">
    <property type="component" value="Unassembled WGS sequence"/>
</dbReference>
<sequence length="459" mass="49670">MEMLLALGLLLFACGLLLEYATHRPLRHAFAPPHSTIVMTEADDDFMEEASEAVVKRRSWRTKSQRMSRSASFGEEKPASLLSAVASIAFLSTGLLSIYAGLVQGSTATASVPLIIDTDMSFDVDDVGAICIAHALMDLGEAELLAVVHSSGYPEGIGAASVINEWYGHSSVRLGAYKGSFGKDANGEWISGLYVPNLVQNFPSPVKNLSQVPESVEVYRQTLAEAADSSVAIAVIGFATNIAALLRSSPDRYSALNGVELVKQKVRLVVWQGGWYEPLHPDGHSTFNWDCGSCCGYQGVGCLGEAQYALQHMPANVEQIFTDLGDAIYHGGSRFRSCSSASNPCRQAYIDHSWGLDDLSDVSSTLIDMYGHPPGRQSWDPIAVLVAVRGVASEQFVLDQSGGYNRADFAGANFWTPPNESIRLSKQSILAFDGTYPWYAERLSASAVLDDLLCRPPRK</sequence>
<comment type="caution">
    <text evidence="2">The sequence shown here is derived from an EMBL/GenBank/DDBJ whole genome shotgun (WGS) entry which is preliminary data.</text>
</comment>
<name>A0AB34K983_PRYPA</name>
<proteinExistence type="predicted"/>
<dbReference type="AlphaFoldDB" id="A0AB34K983"/>
<dbReference type="PANTHER" id="PTHR43264">
    <property type="match status" value="1"/>
</dbReference>
<dbReference type="InterPro" id="IPR036452">
    <property type="entry name" value="Ribo_hydro-like"/>
</dbReference>
<gene>
    <name evidence="2" type="ORF">AB1Y20_000678</name>
</gene>
<feature type="chain" id="PRO_5044303745" description="Inosine/uridine-preferring nucleoside hydrolase domain-containing protein" evidence="1">
    <location>
        <begin position="24"/>
        <end position="459"/>
    </location>
</feature>
<reference evidence="2 3" key="1">
    <citation type="journal article" date="2024" name="Science">
        <title>Giant polyketide synthase enzymes in the biosynthesis of giant marine polyether toxins.</title>
        <authorList>
            <person name="Fallon T.R."/>
            <person name="Shende V.V."/>
            <person name="Wierzbicki I.H."/>
            <person name="Pendleton A.L."/>
            <person name="Watervoot N.F."/>
            <person name="Auber R.P."/>
            <person name="Gonzalez D.J."/>
            <person name="Wisecaver J.H."/>
            <person name="Moore B.S."/>
        </authorList>
    </citation>
    <scope>NUCLEOTIDE SEQUENCE [LARGE SCALE GENOMIC DNA]</scope>
    <source>
        <strain evidence="2 3">12B1</strain>
    </source>
</reference>
<dbReference type="PANTHER" id="PTHR43264:SF1">
    <property type="entry name" value="INOSINE_URIDINE-PREFERRING NUCLEOSIDE HYDROLASE DOMAIN-CONTAINING PROTEIN"/>
    <property type="match status" value="1"/>
</dbReference>